<sequence length="119" mass="13708">MYKTKDTKVKDLKTVEIQNQEEILVRTKKKLDPLQAFEVIKNESKGFSKADVKAQEADELLYRLLNRDAKSTSGDTSKKKSTVKKELSVEEIRIQERERARAIELLEVEIELELNAKSA</sequence>
<protein>
    <submittedName>
        <fullName evidence="1">Uncharacterized protein</fullName>
    </submittedName>
</protein>
<dbReference type="RefSeq" id="WP_143916952.1">
    <property type="nucleotide sequence ID" value="NZ_CANLVC010000010.1"/>
</dbReference>
<gene>
    <name evidence="1" type="ORF">FOF46_14540</name>
</gene>
<accession>A0A554VJ71</accession>
<evidence type="ECO:0000313" key="1">
    <source>
        <dbReference type="EMBL" id="TSE07938.1"/>
    </source>
</evidence>
<comment type="caution">
    <text evidence="1">The sequence shown here is derived from an EMBL/GenBank/DDBJ whole genome shotgun (WGS) entry which is preliminary data.</text>
</comment>
<reference evidence="1 2" key="1">
    <citation type="submission" date="2019-07" db="EMBL/GenBank/DDBJ databases">
        <title>The draft genome sequence of Aquimarina algiphila M91.</title>
        <authorList>
            <person name="Meng X."/>
        </authorList>
    </citation>
    <scope>NUCLEOTIDE SEQUENCE [LARGE SCALE GENOMIC DNA]</scope>
    <source>
        <strain evidence="1 2">M91</strain>
    </source>
</reference>
<organism evidence="1 2">
    <name type="scientific">Aquimarina algiphila</name>
    <dbReference type="NCBI Taxonomy" id="2047982"/>
    <lineage>
        <taxon>Bacteria</taxon>
        <taxon>Pseudomonadati</taxon>
        <taxon>Bacteroidota</taxon>
        <taxon>Flavobacteriia</taxon>
        <taxon>Flavobacteriales</taxon>
        <taxon>Flavobacteriaceae</taxon>
        <taxon>Aquimarina</taxon>
    </lineage>
</organism>
<proteinExistence type="predicted"/>
<dbReference type="Proteomes" id="UP000318833">
    <property type="component" value="Unassembled WGS sequence"/>
</dbReference>
<name>A0A554VJ71_9FLAO</name>
<dbReference type="EMBL" id="VLNR01000028">
    <property type="protein sequence ID" value="TSE07938.1"/>
    <property type="molecule type" value="Genomic_DNA"/>
</dbReference>
<dbReference type="AlphaFoldDB" id="A0A554VJ71"/>
<dbReference type="OrthoDB" id="1164169at2"/>
<keyword evidence="2" id="KW-1185">Reference proteome</keyword>
<evidence type="ECO:0000313" key="2">
    <source>
        <dbReference type="Proteomes" id="UP000318833"/>
    </source>
</evidence>